<dbReference type="AlphaFoldDB" id="A0A9P3H4E6"/>
<reference evidence="2" key="1">
    <citation type="submission" date="2021-11" db="EMBL/GenBank/DDBJ databases">
        <authorList>
            <person name="Herlambang A."/>
            <person name="Guo Y."/>
            <person name="Takashima Y."/>
            <person name="Nishizawa T."/>
        </authorList>
    </citation>
    <scope>NUCLEOTIDE SEQUENCE</scope>
    <source>
        <strain evidence="2">E1425</strain>
    </source>
</reference>
<comment type="caution">
    <text evidence="2">The sequence shown here is derived from an EMBL/GenBank/DDBJ whole genome shotgun (WGS) entry which is preliminary data.</text>
</comment>
<dbReference type="EMBL" id="BQFW01000003">
    <property type="protein sequence ID" value="GJJ69800.1"/>
    <property type="molecule type" value="Genomic_DNA"/>
</dbReference>
<evidence type="ECO:0000256" key="1">
    <source>
        <dbReference type="SAM" id="MobiDB-lite"/>
    </source>
</evidence>
<organism evidence="2 3">
    <name type="scientific">Entomortierella parvispora</name>
    <dbReference type="NCBI Taxonomy" id="205924"/>
    <lineage>
        <taxon>Eukaryota</taxon>
        <taxon>Fungi</taxon>
        <taxon>Fungi incertae sedis</taxon>
        <taxon>Mucoromycota</taxon>
        <taxon>Mortierellomycotina</taxon>
        <taxon>Mortierellomycetes</taxon>
        <taxon>Mortierellales</taxon>
        <taxon>Mortierellaceae</taxon>
        <taxon>Entomortierella</taxon>
    </lineage>
</organism>
<proteinExistence type="predicted"/>
<evidence type="ECO:0000313" key="2">
    <source>
        <dbReference type="EMBL" id="GJJ69800.1"/>
    </source>
</evidence>
<name>A0A9P3H4E6_9FUNG</name>
<keyword evidence="3" id="KW-1185">Reference proteome</keyword>
<evidence type="ECO:0000313" key="3">
    <source>
        <dbReference type="Proteomes" id="UP000827284"/>
    </source>
</evidence>
<accession>A0A9P3H4E6</accession>
<sequence length="111" mass="12352">MDMTIATTARRTYNAAMTKVFAQNQIQATAKTTASTRLPFRPTDRAANSTTQAQKDIQDPSSITGLRFCLHMVAFATPGVFLAKKLSDGENLPDMIQQYKETASRFVDNFR</sequence>
<feature type="compositionally biased region" description="Polar residues" evidence="1">
    <location>
        <begin position="46"/>
        <end position="57"/>
    </location>
</feature>
<feature type="region of interest" description="Disordered" evidence="1">
    <location>
        <begin position="32"/>
        <end position="57"/>
    </location>
</feature>
<dbReference type="OrthoDB" id="2385411at2759"/>
<reference evidence="2" key="2">
    <citation type="journal article" date="2022" name="Microbiol. Resour. Announc.">
        <title>Whole-Genome Sequence of Entomortierella parvispora E1425, a Mucoromycotan Fungus Associated with Burkholderiaceae-Related Endosymbiotic Bacteria.</title>
        <authorList>
            <person name="Herlambang A."/>
            <person name="Guo Y."/>
            <person name="Takashima Y."/>
            <person name="Narisawa K."/>
            <person name="Ohta H."/>
            <person name="Nishizawa T."/>
        </authorList>
    </citation>
    <scope>NUCLEOTIDE SEQUENCE</scope>
    <source>
        <strain evidence="2">E1425</strain>
    </source>
</reference>
<gene>
    <name evidence="2" type="ORF">EMPS_02149</name>
</gene>
<protein>
    <submittedName>
        <fullName evidence="2">Uncharacterized protein</fullName>
    </submittedName>
</protein>
<dbReference type="Proteomes" id="UP000827284">
    <property type="component" value="Unassembled WGS sequence"/>
</dbReference>